<dbReference type="RefSeq" id="WP_092351983.1">
    <property type="nucleotide sequence ID" value="NZ_BLMI01000251.1"/>
</dbReference>
<proteinExistence type="inferred from homology"/>
<reference evidence="15" key="2">
    <citation type="submission" date="2016-10" db="EMBL/GenBank/DDBJ databases">
        <authorList>
            <person name="de Groot N.N."/>
        </authorList>
    </citation>
    <scope>NUCLEOTIDE SEQUENCE [LARGE SCALE GENOMIC DNA]</scope>
    <source>
        <strain evidence="15">DSM 1551</strain>
    </source>
</reference>
<evidence type="ECO:0000256" key="13">
    <source>
        <dbReference type="RuleBase" id="RU004349"/>
    </source>
</evidence>
<dbReference type="PROSITE" id="PS00755">
    <property type="entry name" value="SECY_1"/>
    <property type="match status" value="1"/>
</dbReference>
<dbReference type="GO" id="GO:0005886">
    <property type="term" value="C:plasma membrane"/>
    <property type="evidence" value="ECO:0007669"/>
    <property type="project" value="UniProtKB-SubCell"/>
</dbReference>
<comment type="subunit">
    <text evidence="10">Component of the Sec protein translocase complex. Heterotrimer consisting of SecY, SecE and SecG subunits. The heterotrimers can form oligomers, although 1 heterotrimer is thought to be able to translocate proteins. Interacts with the ribosome. Interacts with SecDF, and other proteins may be involved. Interacts with SecA.</text>
</comment>
<organism evidence="15 16">
    <name type="scientific">Thomasclavelia cocleata</name>
    <dbReference type="NCBI Taxonomy" id="69824"/>
    <lineage>
        <taxon>Bacteria</taxon>
        <taxon>Bacillati</taxon>
        <taxon>Bacillota</taxon>
        <taxon>Erysipelotrichia</taxon>
        <taxon>Erysipelotrichales</taxon>
        <taxon>Coprobacillaceae</taxon>
        <taxon>Thomasclavelia</taxon>
    </lineage>
</organism>
<dbReference type="GO" id="GO:0006605">
    <property type="term" value="P:protein targeting"/>
    <property type="evidence" value="ECO:0007669"/>
    <property type="project" value="UniProtKB-UniRule"/>
</dbReference>
<reference evidence="16" key="1">
    <citation type="submission" date="2016-10" db="EMBL/GenBank/DDBJ databases">
        <authorList>
            <person name="Varghese N."/>
            <person name="Submissions S."/>
        </authorList>
    </citation>
    <scope>NUCLEOTIDE SEQUENCE [LARGE SCALE GENOMIC DNA]</scope>
    <source>
        <strain evidence="16">DSM 1551</strain>
    </source>
</reference>
<keyword evidence="8 10" id="KW-0472">Membrane</keyword>
<feature type="transmembrane region" description="Helical" evidence="10">
    <location>
        <begin position="75"/>
        <end position="96"/>
    </location>
</feature>
<feature type="transmembrane region" description="Helical" evidence="10">
    <location>
        <begin position="367"/>
        <end position="389"/>
    </location>
</feature>
<dbReference type="PRINTS" id="PR00303">
    <property type="entry name" value="SECYTRNLCASE"/>
</dbReference>
<keyword evidence="6 10" id="KW-1133">Transmembrane helix</keyword>
<feature type="transmembrane region" description="Helical" evidence="10">
    <location>
        <begin position="116"/>
        <end position="133"/>
    </location>
</feature>
<keyword evidence="4 10" id="KW-0812">Transmembrane</keyword>
<comment type="function">
    <text evidence="10 11">The central subunit of the protein translocation channel SecYEG. Consists of two halves formed by TMs 1-5 and 6-10. These two domains form a lateral gate at the front which open onto the bilayer between TMs 2 and 7, and are clamped together by SecE at the back. The channel is closed by both a pore ring composed of hydrophobic SecY resides and a short helix (helix 2A) on the extracellular side of the membrane which forms a plug. The plug probably moves laterally to allow the channel to open. The ring and the pore may move independently.</text>
</comment>
<feature type="transmembrane region" description="Helical" evidence="10">
    <location>
        <begin position="215"/>
        <end position="234"/>
    </location>
</feature>
<evidence type="ECO:0000313" key="15">
    <source>
        <dbReference type="EMBL" id="SET15808.1"/>
    </source>
</evidence>
<evidence type="ECO:0000256" key="5">
    <source>
        <dbReference type="ARBA" id="ARBA00022927"/>
    </source>
</evidence>
<evidence type="ECO:0000256" key="9">
    <source>
        <dbReference type="ARBA" id="ARBA00039733"/>
    </source>
</evidence>
<dbReference type="GO" id="GO:0065002">
    <property type="term" value="P:intracellular protein transmembrane transport"/>
    <property type="evidence" value="ECO:0007669"/>
    <property type="project" value="UniProtKB-UniRule"/>
</dbReference>
<dbReference type="SUPFAM" id="SSF103491">
    <property type="entry name" value="Preprotein translocase SecY subunit"/>
    <property type="match status" value="1"/>
</dbReference>
<dbReference type="FunFam" id="1.10.3370.10:FF:000001">
    <property type="entry name" value="Preprotein translocase subunit SecY"/>
    <property type="match status" value="1"/>
</dbReference>
<protein>
    <recommendedName>
        <fullName evidence="9 10">Protein translocase subunit SecY</fullName>
    </recommendedName>
</protein>
<evidence type="ECO:0000313" key="14">
    <source>
        <dbReference type="EMBL" id="GFI41964.1"/>
    </source>
</evidence>
<dbReference type="EMBL" id="BLMI01000251">
    <property type="protein sequence ID" value="GFI41964.1"/>
    <property type="molecule type" value="Genomic_DNA"/>
</dbReference>
<accession>A0A1I0C8U0</accession>
<evidence type="ECO:0000256" key="10">
    <source>
        <dbReference type="HAMAP-Rule" id="MF_01465"/>
    </source>
</evidence>
<dbReference type="Proteomes" id="UP000490821">
    <property type="component" value="Unassembled WGS sequence"/>
</dbReference>
<dbReference type="AlphaFoldDB" id="A0A1I0C8U0"/>
<evidence type="ECO:0000313" key="17">
    <source>
        <dbReference type="Proteomes" id="UP000490821"/>
    </source>
</evidence>
<evidence type="ECO:0000256" key="4">
    <source>
        <dbReference type="ARBA" id="ARBA00022692"/>
    </source>
</evidence>
<gene>
    <name evidence="10 14" type="primary">secY</name>
    <name evidence="14" type="ORF">IMSAGC017_02010</name>
    <name evidence="15" type="ORF">SAMN04489758_102137</name>
</gene>
<feature type="transmembrane region" description="Helical" evidence="10">
    <location>
        <begin position="177"/>
        <end position="195"/>
    </location>
</feature>
<keyword evidence="7 10" id="KW-0811">Translocation</keyword>
<feature type="transmembrane region" description="Helical" evidence="10">
    <location>
        <begin position="20"/>
        <end position="39"/>
    </location>
</feature>
<keyword evidence="16" id="KW-1185">Reference proteome</keyword>
<dbReference type="Gene3D" id="1.10.3370.10">
    <property type="entry name" value="SecY subunit domain"/>
    <property type="match status" value="1"/>
</dbReference>
<evidence type="ECO:0000256" key="8">
    <source>
        <dbReference type="ARBA" id="ARBA00023136"/>
    </source>
</evidence>
<feature type="transmembrane region" description="Helical" evidence="10">
    <location>
        <begin position="395"/>
        <end position="415"/>
    </location>
</feature>
<keyword evidence="5 10" id="KW-0653">Protein transport</keyword>
<evidence type="ECO:0000313" key="16">
    <source>
        <dbReference type="Proteomes" id="UP000198558"/>
    </source>
</evidence>
<dbReference type="Proteomes" id="UP000198558">
    <property type="component" value="Unassembled WGS sequence"/>
</dbReference>
<dbReference type="EMBL" id="FOIN01000002">
    <property type="protein sequence ID" value="SET15808.1"/>
    <property type="molecule type" value="Genomic_DNA"/>
</dbReference>
<evidence type="ECO:0000256" key="3">
    <source>
        <dbReference type="ARBA" id="ARBA00022448"/>
    </source>
</evidence>
<evidence type="ECO:0000256" key="12">
    <source>
        <dbReference type="RuleBase" id="RU003484"/>
    </source>
</evidence>
<dbReference type="GO" id="GO:0043952">
    <property type="term" value="P:protein transport by the Sec complex"/>
    <property type="evidence" value="ECO:0007669"/>
    <property type="project" value="UniProtKB-UniRule"/>
</dbReference>
<comment type="subcellular location">
    <subcellularLocation>
        <location evidence="10">Cell membrane</location>
        <topology evidence="10">Multi-pass membrane protein</topology>
    </subcellularLocation>
    <subcellularLocation>
        <location evidence="1 12">Membrane</location>
        <topology evidence="1 12">Multi-pass membrane protein</topology>
    </subcellularLocation>
</comment>
<dbReference type="NCBIfam" id="TIGR00967">
    <property type="entry name" value="3a0501s007"/>
    <property type="match status" value="1"/>
</dbReference>
<dbReference type="InterPro" id="IPR023201">
    <property type="entry name" value="SecY_dom_sf"/>
</dbReference>
<dbReference type="InterPro" id="IPR030659">
    <property type="entry name" value="SecY_CS"/>
</dbReference>
<evidence type="ECO:0000256" key="1">
    <source>
        <dbReference type="ARBA" id="ARBA00004141"/>
    </source>
</evidence>
<comment type="similarity">
    <text evidence="2 10 13">Belongs to the SecY/SEC61-alpha family.</text>
</comment>
<sequence>MFTFLKNVFKKGELRQKVIFTLGILFVYRLGAAITIPSVNTGALSSSDATNGIFGIMNLLGGGTLERFSLFSLGVSPYITSSIIIELLSMDVIPVLSQWRKEGNTGKKKKDRVTRYVTLFLAALQGGVLTYAFDNGYNILSDSSIWTYIYVVLVMMAGSMLAVWLGDQITNKGIGNGVSLLIFTGIVSNLPTSFISTFNNLVDTSAKATDMWLGIAWYALFVVVYLSIVIFVVFNEGAVRKIPIIYATSSNTTMRTKDQTHMPIKINSSGVIPVIFASSVLAAPRTIVSFMETSDVTKWINTIFNYQEPVGFILYILMIIGFTFFYSNLQIDAEKISDDLKKNGGSIPGVRTGTDTKNYIKKVLNRITVVGSLSLCIIAAIPIITPVIWSQTANASLSLGGTGLIIVTGVALETVKQIKTHITRKEYHGYIRR</sequence>
<feature type="transmembrane region" description="Helical" evidence="10">
    <location>
        <begin position="145"/>
        <end position="165"/>
    </location>
</feature>
<dbReference type="PROSITE" id="PS00756">
    <property type="entry name" value="SECY_2"/>
    <property type="match status" value="1"/>
</dbReference>
<evidence type="ECO:0000256" key="2">
    <source>
        <dbReference type="ARBA" id="ARBA00005751"/>
    </source>
</evidence>
<dbReference type="Pfam" id="PF00344">
    <property type="entry name" value="SecY"/>
    <property type="match status" value="1"/>
</dbReference>
<feature type="transmembrane region" description="Helical" evidence="10">
    <location>
        <begin position="310"/>
        <end position="329"/>
    </location>
</feature>
<keyword evidence="3 10" id="KW-0813">Transport</keyword>
<dbReference type="OrthoDB" id="9809248at2"/>
<dbReference type="PANTHER" id="PTHR10906">
    <property type="entry name" value="SECY/SEC61-ALPHA FAMILY MEMBER"/>
    <property type="match status" value="1"/>
</dbReference>
<dbReference type="InterPro" id="IPR002208">
    <property type="entry name" value="SecY/SEC61-alpha"/>
</dbReference>
<dbReference type="PIRSF" id="PIRSF004557">
    <property type="entry name" value="SecY"/>
    <property type="match status" value="1"/>
</dbReference>
<evidence type="ECO:0000256" key="6">
    <source>
        <dbReference type="ARBA" id="ARBA00022989"/>
    </source>
</evidence>
<evidence type="ECO:0000256" key="11">
    <source>
        <dbReference type="RuleBase" id="RU000537"/>
    </source>
</evidence>
<reference evidence="14 17" key="3">
    <citation type="journal article" date="2020" name="Microbiome">
        <title>Single-cell genomics of uncultured bacteria reveals dietary fiber responders in the mouse gut microbiota.</title>
        <authorList>
            <person name="Chijiiwa R."/>
            <person name="Hosokawa M."/>
            <person name="Kogawa M."/>
            <person name="Nishikawa Y."/>
            <person name="Ide K."/>
            <person name="Sakanashi C."/>
            <person name="Takahashi K."/>
            <person name="Takeyama H."/>
        </authorList>
    </citation>
    <scope>NUCLEOTIDE SEQUENCE [LARGE SCALE GENOMIC DNA]</scope>
    <source>
        <strain evidence="14">IMSAGC_017</strain>
    </source>
</reference>
<name>A0A1I0C8U0_9FIRM</name>
<dbReference type="GeneID" id="78287443"/>
<evidence type="ECO:0000256" key="7">
    <source>
        <dbReference type="ARBA" id="ARBA00023010"/>
    </source>
</evidence>
<dbReference type="HAMAP" id="MF_01465">
    <property type="entry name" value="SecY"/>
    <property type="match status" value="1"/>
</dbReference>
<dbReference type="InterPro" id="IPR026593">
    <property type="entry name" value="SecY"/>
</dbReference>
<keyword evidence="10" id="KW-1003">Cell membrane</keyword>
<feature type="transmembrane region" description="Helical" evidence="10">
    <location>
        <begin position="271"/>
        <end position="290"/>
    </location>
</feature>